<protein>
    <recommendedName>
        <fullName evidence="1">OLD protein-like TOPRIM domain-containing protein</fullName>
    </recommendedName>
</protein>
<feature type="non-terminal residue" evidence="2">
    <location>
        <position position="1"/>
    </location>
</feature>
<gene>
    <name evidence="2" type="ORF">S12H4_39383</name>
</gene>
<dbReference type="InterPro" id="IPR034139">
    <property type="entry name" value="TOPRIM_OLD"/>
</dbReference>
<feature type="domain" description="OLD protein-like TOPRIM" evidence="1">
    <location>
        <begin position="20"/>
        <end position="67"/>
    </location>
</feature>
<dbReference type="AlphaFoldDB" id="X1V5B8"/>
<reference evidence="2" key="1">
    <citation type="journal article" date="2014" name="Front. Microbiol.">
        <title>High frequency of phylogenetically diverse reductive dehalogenase-homologous genes in deep subseafloor sedimentary metagenomes.</title>
        <authorList>
            <person name="Kawai M."/>
            <person name="Futagami T."/>
            <person name="Toyoda A."/>
            <person name="Takaki Y."/>
            <person name="Nishi S."/>
            <person name="Hori S."/>
            <person name="Arai W."/>
            <person name="Tsubouchi T."/>
            <person name="Morono Y."/>
            <person name="Uchiyama I."/>
            <person name="Ito T."/>
            <person name="Fujiyama A."/>
            <person name="Inagaki F."/>
            <person name="Takami H."/>
        </authorList>
    </citation>
    <scope>NUCLEOTIDE SEQUENCE</scope>
    <source>
        <strain evidence="2">Expedition CK06-06</strain>
    </source>
</reference>
<name>X1V5B8_9ZZZZ</name>
<dbReference type="EMBL" id="BARW01023798">
    <property type="protein sequence ID" value="GAI99829.1"/>
    <property type="molecule type" value="Genomic_DNA"/>
</dbReference>
<evidence type="ECO:0000259" key="1">
    <source>
        <dbReference type="Pfam" id="PF20469"/>
    </source>
</evidence>
<evidence type="ECO:0000313" key="2">
    <source>
        <dbReference type="EMBL" id="GAI99829.1"/>
    </source>
</evidence>
<organism evidence="2">
    <name type="scientific">marine sediment metagenome</name>
    <dbReference type="NCBI Taxonomy" id="412755"/>
    <lineage>
        <taxon>unclassified sequences</taxon>
        <taxon>metagenomes</taxon>
        <taxon>ecological metagenomes</taxon>
    </lineage>
</organism>
<proteinExistence type="predicted"/>
<dbReference type="Pfam" id="PF20469">
    <property type="entry name" value="OLD-like_TOPRIM"/>
    <property type="match status" value="1"/>
</dbReference>
<sequence length="70" mass="7541">ESLKARMVAIMTPWINEGYFADVAVLVEGEDDRSAIIGTALSMGIDLEAEGIAIIPCGGKENIDRPFLVF</sequence>
<accession>X1V5B8</accession>
<comment type="caution">
    <text evidence="2">The sequence shown here is derived from an EMBL/GenBank/DDBJ whole genome shotgun (WGS) entry which is preliminary data.</text>
</comment>